<gene>
    <name evidence="2" type="ORF">MCHLO_01082</name>
</gene>
<keyword evidence="3" id="KW-1185">Reference proteome</keyword>
<reference evidence="2" key="1">
    <citation type="submission" date="2014-09" db="EMBL/GenBank/DDBJ databases">
        <title>Genome sequence of the luminous mushroom Mycena chlorophos for searching fungal bioluminescence genes.</title>
        <authorList>
            <person name="Tanaka Y."/>
            <person name="Kasuga D."/>
            <person name="Oba Y."/>
            <person name="Hase S."/>
            <person name="Sato K."/>
            <person name="Oba Y."/>
            <person name="Sakakibara Y."/>
        </authorList>
    </citation>
    <scope>NUCLEOTIDE SEQUENCE</scope>
</reference>
<evidence type="ECO:0000313" key="2">
    <source>
        <dbReference type="EMBL" id="GAT43400.1"/>
    </source>
</evidence>
<name>A0ABQ0KWS1_MYCCL</name>
<feature type="region of interest" description="Disordered" evidence="1">
    <location>
        <begin position="26"/>
        <end position="45"/>
    </location>
</feature>
<dbReference type="Proteomes" id="UP000815677">
    <property type="component" value="Unassembled WGS sequence"/>
</dbReference>
<organism evidence="2 3">
    <name type="scientific">Mycena chlorophos</name>
    <name type="common">Agaric fungus</name>
    <name type="synonym">Agaricus chlorophos</name>
    <dbReference type="NCBI Taxonomy" id="658473"/>
    <lineage>
        <taxon>Eukaryota</taxon>
        <taxon>Fungi</taxon>
        <taxon>Dikarya</taxon>
        <taxon>Basidiomycota</taxon>
        <taxon>Agaricomycotina</taxon>
        <taxon>Agaricomycetes</taxon>
        <taxon>Agaricomycetidae</taxon>
        <taxon>Agaricales</taxon>
        <taxon>Marasmiineae</taxon>
        <taxon>Mycenaceae</taxon>
        <taxon>Mycena</taxon>
    </lineage>
</organism>
<accession>A0ABQ0KWS1</accession>
<protein>
    <submittedName>
        <fullName evidence="2">Uncharacterized protein</fullName>
    </submittedName>
</protein>
<evidence type="ECO:0000256" key="1">
    <source>
        <dbReference type="SAM" id="MobiDB-lite"/>
    </source>
</evidence>
<evidence type="ECO:0000313" key="3">
    <source>
        <dbReference type="Proteomes" id="UP000815677"/>
    </source>
</evidence>
<sequence length="177" mass="19756">MPLPLRTVRPFVISIVLTEVAEEEGPDLTDSMETNKHPIIRPPRPASRYPCARARSMLRLRLKSVYQRHASRARTIRTRSWQVVQRTLHDDPLSATGGEVLSIPTLTPLRRFGLLVTLFLPNFHTAQWRGPHFLARSPSAVAYRACLACVVLCKGTPDACPAILAPKTTLDATSARR</sequence>
<proteinExistence type="predicted"/>
<dbReference type="EMBL" id="DF838968">
    <property type="protein sequence ID" value="GAT43400.1"/>
    <property type="molecule type" value="Genomic_DNA"/>
</dbReference>